<dbReference type="PANTHER" id="PTHR43808">
    <property type="entry name" value="ACETYLORNITHINE DEACETYLASE"/>
    <property type="match status" value="1"/>
</dbReference>
<protein>
    <submittedName>
        <fullName evidence="5">Acetylornithine deacetylase</fullName>
        <ecNumber evidence="5">3.5.1.16</ecNumber>
    </submittedName>
</protein>
<keyword evidence="3" id="KW-0170">Cobalt</keyword>
<accession>A0ABX1VGB2</accession>
<dbReference type="SUPFAM" id="SSF53187">
    <property type="entry name" value="Zn-dependent exopeptidases"/>
    <property type="match status" value="1"/>
</dbReference>
<dbReference type="GO" id="GO:0008777">
    <property type="term" value="F:acetylornithine deacetylase activity"/>
    <property type="evidence" value="ECO:0007669"/>
    <property type="project" value="UniProtKB-EC"/>
</dbReference>
<gene>
    <name evidence="5" type="primary">argE</name>
    <name evidence="5" type="ORF">LzC2_29780</name>
</gene>
<feature type="domain" description="Peptidase M20 dimerisation" evidence="4">
    <location>
        <begin position="195"/>
        <end position="306"/>
    </location>
</feature>
<name>A0ABX1VGB2_9PLAN</name>
<evidence type="ECO:0000313" key="6">
    <source>
        <dbReference type="Proteomes" id="UP000609651"/>
    </source>
</evidence>
<dbReference type="InterPro" id="IPR050072">
    <property type="entry name" value="Peptidase_M20A"/>
</dbReference>
<dbReference type="EMBL" id="WTPX01000105">
    <property type="protein sequence ID" value="NNJ26883.1"/>
    <property type="molecule type" value="Genomic_DNA"/>
</dbReference>
<reference evidence="5 6" key="1">
    <citation type="journal article" date="2020" name="Syst. Appl. Microbiol.">
        <title>Alienimonas chondri sp. nov., a novel planctomycete isolated from the biofilm of the red alga Chondrus crispus.</title>
        <authorList>
            <person name="Vitorino I."/>
            <person name="Albuquerque L."/>
            <person name="Wiegand S."/>
            <person name="Kallscheuer N."/>
            <person name="da Costa M.S."/>
            <person name="Lobo-da-Cunha A."/>
            <person name="Jogler C."/>
            <person name="Lage O.M."/>
        </authorList>
    </citation>
    <scope>NUCLEOTIDE SEQUENCE [LARGE SCALE GENOMIC DNA]</scope>
    <source>
        <strain evidence="5 6">LzC2</strain>
    </source>
</reference>
<evidence type="ECO:0000259" key="4">
    <source>
        <dbReference type="Pfam" id="PF07687"/>
    </source>
</evidence>
<dbReference type="PANTHER" id="PTHR43808:SF31">
    <property type="entry name" value="N-ACETYL-L-CITRULLINE DEACETYLASE"/>
    <property type="match status" value="1"/>
</dbReference>
<dbReference type="RefSeq" id="WP_171188355.1">
    <property type="nucleotide sequence ID" value="NZ_WTPX01000105.1"/>
</dbReference>
<proteinExistence type="predicted"/>
<dbReference type="InterPro" id="IPR036264">
    <property type="entry name" value="Bact_exopeptidase_dim_dom"/>
</dbReference>
<dbReference type="SUPFAM" id="SSF55031">
    <property type="entry name" value="Bacterial exopeptidase dimerisation domain"/>
    <property type="match status" value="1"/>
</dbReference>
<evidence type="ECO:0000313" key="5">
    <source>
        <dbReference type="EMBL" id="NNJ26883.1"/>
    </source>
</evidence>
<keyword evidence="2 5" id="KW-0378">Hydrolase</keyword>
<dbReference type="Proteomes" id="UP000609651">
    <property type="component" value="Unassembled WGS sequence"/>
</dbReference>
<dbReference type="Gene3D" id="3.30.70.360">
    <property type="match status" value="1"/>
</dbReference>
<evidence type="ECO:0000256" key="1">
    <source>
        <dbReference type="ARBA" id="ARBA00022723"/>
    </source>
</evidence>
<dbReference type="Pfam" id="PF07687">
    <property type="entry name" value="M20_dimer"/>
    <property type="match status" value="1"/>
</dbReference>
<sequence>MTAPQYTPVTEPLPLARELIAAASVSRDSNAAAASVCEAALLAAGFTLERGVYRDARGVEKVNLLARLGPDPSPDRPGFVWLGHTDVVPANDWTGPGGAFEPTVTDDRLYGRGACDMKGPVACAIAAAARLHAASQQPGGEPLTAPLWIGLTADEEIGFEGAKELVTRSTAYPELRQANPPGIIGEPTSLTAVHAHKGSHLLTATARGVAGHSSTTDGVNANLKLLPFLTDLLPLIRRTETDPALQNPTFDPPGLSWNLTLSDGGTVLNITPERATATIYSRPVPGVDDGPLVARFHALAAEHGLESTDDRHAGPFRTHPNAAYPVSVRRLLNQSEPRTVCYGTDGGVFAGPTDRGGGGLTNLLVLGPGDIAQAHTAAEFITLDQLARGCDLYETLFRRYCL</sequence>
<keyword evidence="6" id="KW-1185">Reference proteome</keyword>
<evidence type="ECO:0000256" key="3">
    <source>
        <dbReference type="ARBA" id="ARBA00023285"/>
    </source>
</evidence>
<dbReference type="EC" id="3.5.1.16" evidence="5"/>
<dbReference type="Pfam" id="PF01546">
    <property type="entry name" value="Peptidase_M20"/>
    <property type="match status" value="1"/>
</dbReference>
<keyword evidence="1" id="KW-0479">Metal-binding</keyword>
<dbReference type="InterPro" id="IPR011650">
    <property type="entry name" value="Peptidase_M20_dimer"/>
</dbReference>
<dbReference type="Gene3D" id="3.40.630.10">
    <property type="entry name" value="Zn peptidases"/>
    <property type="match status" value="1"/>
</dbReference>
<organism evidence="5 6">
    <name type="scientific">Alienimonas chondri</name>
    <dbReference type="NCBI Taxonomy" id="2681879"/>
    <lineage>
        <taxon>Bacteria</taxon>
        <taxon>Pseudomonadati</taxon>
        <taxon>Planctomycetota</taxon>
        <taxon>Planctomycetia</taxon>
        <taxon>Planctomycetales</taxon>
        <taxon>Planctomycetaceae</taxon>
        <taxon>Alienimonas</taxon>
    </lineage>
</organism>
<evidence type="ECO:0000256" key="2">
    <source>
        <dbReference type="ARBA" id="ARBA00022801"/>
    </source>
</evidence>
<comment type="caution">
    <text evidence="5">The sequence shown here is derived from an EMBL/GenBank/DDBJ whole genome shotgun (WGS) entry which is preliminary data.</text>
</comment>
<dbReference type="InterPro" id="IPR002933">
    <property type="entry name" value="Peptidase_M20"/>
</dbReference>